<dbReference type="GO" id="GO:0009960">
    <property type="term" value="P:endosperm development"/>
    <property type="evidence" value="ECO:0007669"/>
    <property type="project" value="InterPro"/>
</dbReference>
<dbReference type="InterPro" id="IPR044278">
    <property type="entry name" value="BHLH95-like"/>
</dbReference>
<proteinExistence type="inferred from homology"/>
<dbReference type="CDD" id="cd00083">
    <property type="entry name" value="bHLH_SF"/>
    <property type="match status" value="1"/>
</dbReference>
<protein>
    <recommendedName>
        <fullName evidence="4">BHLH domain-containing protein</fullName>
    </recommendedName>
</protein>
<feature type="domain" description="BHLH" evidence="4">
    <location>
        <begin position="30"/>
        <end position="82"/>
    </location>
</feature>
<keyword evidence="2" id="KW-0805">Transcription regulation</keyword>
<dbReference type="OrthoDB" id="693640at2759"/>
<dbReference type="Proteomes" id="UP000604825">
    <property type="component" value="Unassembled WGS sequence"/>
</dbReference>
<dbReference type="PROSITE" id="PS50888">
    <property type="entry name" value="BHLH"/>
    <property type="match status" value="1"/>
</dbReference>
<evidence type="ECO:0000313" key="6">
    <source>
        <dbReference type="Proteomes" id="UP000604825"/>
    </source>
</evidence>
<reference evidence="5" key="1">
    <citation type="submission" date="2020-10" db="EMBL/GenBank/DDBJ databases">
        <authorList>
            <person name="Han B."/>
            <person name="Lu T."/>
            <person name="Zhao Q."/>
            <person name="Huang X."/>
            <person name="Zhao Y."/>
        </authorList>
    </citation>
    <scope>NUCLEOTIDE SEQUENCE</scope>
</reference>
<name>A0A811RHT8_9POAL</name>
<dbReference type="InterPro" id="IPR011598">
    <property type="entry name" value="bHLH_dom"/>
</dbReference>
<sequence>MDGQGGGWLPLDLSLATAGDLSLATAGPSASAGEQRPRARPNRRTVSSLYAELGAMLPNLPTDRPASKEEIVEAAAARVKMLEDTAAVLETYRAVRGPVGAGAASGAGRQPEVSVAVGAVCFCARLPARSPGALARALEAFHRRGVEVLVATVGRHGHGAGAAVLTVTAAAAPPEVLEMIRADIAAIY</sequence>
<evidence type="ECO:0000256" key="3">
    <source>
        <dbReference type="ARBA" id="ARBA00023163"/>
    </source>
</evidence>
<dbReference type="GO" id="GO:0003700">
    <property type="term" value="F:DNA-binding transcription factor activity"/>
    <property type="evidence" value="ECO:0007669"/>
    <property type="project" value="InterPro"/>
</dbReference>
<dbReference type="AlphaFoldDB" id="A0A811RHT8"/>
<accession>A0A811RHT8</accession>
<comment type="similarity">
    <text evidence="1">Belongs to the bHLH protein family.</text>
</comment>
<dbReference type="EMBL" id="CAJGYO010000015">
    <property type="protein sequence ID" value="CAD6269936.1"/>
    <property type="molecule type" value="Genomic_DNA"/>
</dbReference>
<dbReference type="PANTHER" id="PTHR46772">
    <property type="entry name" value="BHLH DOMAIN-CONTAINING PROTEIN"/>
    <property type="match status" value="1"/>
</dbReference>
<dbReference type="SUPFAM" id="SSF47459">
    <property type="entry name" value="HLH, helix-loop-helix DNA-binding domain"/>
    <property type="match status" value="1"/>
</dbReference>
<organism evidence="5 6">
    <name type="scientific">Miscanthus lutarioriparius</name>
    <dbReference type="NCBI Taxonomy" id="422564"/>
    <lineage>
        <taxon>Eukaryota</taxon>
        <taxon>Viridiplantae</taxon>
        <taxon>Streptophyta</taxon>
        <taxon>Embryophyta</taxon>
        <taxon>Tracheophyta</taxon>
        <taxon>Spermatophyta</taxon>
        <taxon>Magnoliopsida</taxon>
        <taxon>Liliopsida</taxon>
        <taxon>Poales</taxon>
        <taxon>Poaceae</taxon>
        <taxon>PACMAD clade</taxon>
        <taxon>Panicoideae</taxon>
        <taxon>Andropogonodae</taxon>
        <taxon>Andropogoneae</taxon>
        <taxon>Saccharinae</taxon>
        <taxon>Miscanthus</taxon>
    </lineage>
</organism>
<keyword evidence="3" id="KW-0804">Transcription</keyword>
<dbReference type="InterPro" id="IPR036638">
    <property type="entry name" value="HLH_DNA-bd_sf"/>
</dbReference>
<comment type="caution">
    <text evidence="5">The sequence shown here is derived from an EMBL/GenBank/DDBJ whole genome shotgun (WGS) entry which is preliminary data.</text>
</comment>
<evidence type="ECO:0000313" key="5">
    <source>
        <dbReference type="EMBL" id="CAD6269936.1"/>
    </source>
</evidence>
<evidence type="ECO:0000259" key="4">
    <source>
        <dbReference type="PROSITE" id="PS50888"/>
    </source>
</evidence>
<keyword evidence="6" id="KW-1185">Reference proteome</keyword>
<dbReference type="GO" id="GO:0046983">
    <property type="term" value="F:protein dimerization activity"/>
    <property type="evidence" value="ECO:0007669"/>
    <property type="project" value="InterPro"/>
</dbReference>
<evidence type="ECO:0000256" key="2">
    <source>
        <dbReference type="ARBA" id="ARBA00023015"/>
    </source>
</evidence>
<gene>
    <name evidence="5" type="ORF">NCGR_LOCUS53233</name>
</gene>
<dbReference type="PANTHER" id="PTHR46772:SF6">
    <property type="entry name" value="BHLH DOMAIN-CONTAINING PROTEIN"/>
    <property type="match status" value="1"/>
</dbReference>
<evidence type="ECO:0000256" key="1">
    <source>
        <dbReference type="ARBA" id="ARBA00005510"/>
    </source>
</evidence>
<dbReference type="Pfam" id="PF00010">
    <property type="entry name" value="HLH"/>
    <property type="match status" value="1"/>
</dbReference>